<feature type="transmembrane region" description="Helical" evidence="1">
    <location>
        <begin position="58"/>
        <end position="82"/>
    </location>
</feature>
<evidence type="ECO:0008006" key="4">
    <source>
        <dbReference type="Google" id="ProtNLM"/>
    </source>
</evidence>
<keyword evidence="3" id="KW-1185">Reference proteome</keyword>
<dbReference type="Proteomes" id="UP000570166">
    <property type="component" value="Unassembled WGS sequence"/>
</dbReference>
<name>A0A838L9A7_9SPHN</name>
<feature type="transmembrane region" description="Helical" evidence="1">
    <location>
        <begin position="103"/>
        <end position="127"/>
    </location>
</feature>
<feature type="transmembrane region" description="Helical" evidence="1">
    <location>
        <begin position="195"/>
        <end position="219"/>
    </location>
</feature>
<proteinExistence type="predicted"/>
<keyword evidence="1" id="KW-0472">Membrane</keyword>
<comment type="caution">
    <text evidence="2">The sequence shown here is derived from an EMBL/GenBank/DDBJ whole genome shotgun (WGS) entry which is preliminary data.</text>
</comment>
<accession>A0A838L9A7</accession>
<evidence type="ECO:0000313" key="3">
    <source>
        <dbReference type="Proteomes" id="UP000570166"/>
    </source>
</evidence>
<feature type="transmembrane region" description="Helical" evidence="1">
    <location>
        <begin position="231"/>
        <end position="255"/>
    </location>
</feature>
<dbReference type="RefSeq" id="WP_160363059.1">
    <property type="nucleotide sequence ID" value="NZ_JACEIB010000026.1"/>
</dbReference>
<dbReference type="AlphaFoldDB" id="A0A838L9A7"/>
<organism evidence="2 3">
    <name type="scientific">Sphingomonas chungangi</name>
    <dbReference type="NCBI Taxonomy" id="2683589"/>
    <lineage>
        <taxon>Bacteria</taxon>
        <taxon>Pseudomonadati</taxon>
        <taxon>Pseudomonadota</taxon>
        <taxon>Alphaproteobacteria</taxon>
        <taxon>Sphingomonadales</taxon>
        <taxon>Sphingomonadaceae</taxon>
        <taxon>Sphingomonas</taxon>
    </lineage>
</organism>
<keyword evidence="1" id="KW-1133">Transmembrane helix</keyword>
<protein>
    <recommendedName>
        <fullName evidence="4">Glycerophosphoryl diester phosphodiesterase membrane domain-containing protein</fullName>
    </recommendedName>
</protein>
<gene>
    <name evidence="2" type="ORF">HZF05_17460</name>
</gene>
<evidence type="ECO:0000256" key="1">
    <source>
        <dbReference type="SAM" id="Phobius"/>
    </source>
</evidence>
<keyword evidence="1" id="KW-0812">Transmembrane</keyword>
<reference evidence="2 3" key="1">
    <citation type="submission" date="2020-07" db="EMBL/GenBank/DDBJ databases">
        <authorList>
            <person name="Sun Q."/>
        </authorList>
    </citation>
    <scope>NUCLEOTIDE SEQUENCE [LARGE SCALE GENOMIC DNA]</scope>
    <source>
        <strain evidence="2 3">CGMCC 1.13654</strain>
    </source>
</reference>
<dbReference type="EMBL" id="JACEIB010000026">
    <property type="protein sequence ID" value="MBA2935871.1"/>
    <property type="molecule type" value="Genomic_DNA"/>
</dbReference>
<sequence>MTVRKTIPLGVVWEEAMAFCKAEAALLTPLALLGFALPAVVLSLLMPDKLVIGSQPQLGAWMLWIVPYALFSMLGTLSISALTSRPGISVSEALQIGLRRVPTGIAVALMALGLVVVALVPVIVVGVVEMSVHGKPGPFTLIAYLAALVGLIWVSLRLLPVWATIATGQVGSAETVRATLAATRERAPLMLVLRLIAWISEALVWMAITMPVGAVLRVVGRVTGAGRVTDFILLLVSACIGAALGAVWTVFVAMLQRRLAGFSSGT</sequence>
<feature type="transmembrane region" description="Helical" evidence="1">
    <location>
        <begin position="139"/>
        <end position="159"/>
    </location>
</feature>
<feature type="transmembrane region" description="Helical" evidence="1">
    <location>
        <begin position="24"/>
        <end position="46"/>
    </location>
</feature>
<evidence type="ECO:0000313" key="2">
    <source>
        <dbReference type="EMBL" id="MBA2935871.1"/>
    </source>
</evidence>